<feature type="compositionally biased region" description="Basic and acidic residues" evidence="1">
    <location>
        <begin position="171"/>
        <end position="190"/>
    </location>
</feature>
<name>A0A0P1BHU2_9BASI</name>
<organism evidence="2 3">
    <name type="scientific">Ceraceosorus bombacis</name>
    <dbReference type="NCBI Taxonomy" id="401625"/>
    <lineage>
        <taxon>Eukaryota</taxon>
        <taxon>Fungi</taxon>
        <taxon>Dikarya</taxon>
        <taxon>Basidiomycota</taxon>
        <taxon>Ustilaginomycotina</taxon>
        <taxon>Exobasidiomycetes</taxon>
        <taxon>Ceraceosorales</taxon>
        <taxon>Ceraceosoraceae</taxon>
        <taxon>Ceraceosorus</taxon>
    </lineage>
</organism>
<sequence>MTSAASALQALDPNVQISKNTDSDKFAADNQAKLVFAASPSDSDLATSPSAGAPTAATKKRGANPFRGLVMWRRKSEAATAKVDEPEKTEEAMPKHDAQNSVEEERKNDGDVQAIPFPPAAPRAVRRVSFSPSVEEAAADRELESSSEKARAARKAAKIEKAQRKVAKRAKREEAKARKEEQEKLTKGEESPLGIPKRSASAELKEESASSKDSKHAVQDNESATRGRNIKGRQRRTSSFSMDRAGIHLAPQPNLGADAPSKDAKSKPARPRTSKQAALCARHARALEKVIMATAAPEAPHKSSNKGTSAVDAKQMRALKRALLDQHLANGIIGELRAMHLPGTGGVGLPSERIITGDADLLGGGDAGKSGSPAKEMTEALASRSPALAALERVASAHEEAREQQSSDVQAAPKASPTPAPGAIARFRRRLSSSGTRPATAYKAALHAVQKDHEHLAVKETSDKTTAKHPVKAVWLDCPECEAAERHATAVTSPPAAVESPAEPQMDEGSKSLAATGLAIWGARLWFASATPSDEKPAEAEQDAKTASATEALSKEPNAETAAENRTVDSDPRILLSGGLLSGVSPVSLLLSPGPTAINAAGRASGAFDALGAMTAAAVRADAGGIDAMGQVRPPLDRCAIFVHWWGFEITMPPPTMNYLSTAHSISGAFLSFLQTMVVSGGVPELLPFVKYISQFVEMEFSAIKSQNRGDGVIVAATFLMPFALVPRPWDYSTERLRLPVPTQPGVTPVPAPPSAPKRTSSAPTHPLPLSAFPVVSSQEAAFAAPPAFPGRRGSPSPTKRSPSPSRRSDSAVLAASKEGLTPPATPRASFQLPPGLKLDALAELPEGSIRIPAKA</sequence>
<reference evidence="2 3" key="1">
    <citation type="submission" date="2014-09" db="EMBL/GenBank/DDBJ databases">
        <authorList>
            <person name="Magalhaes I.L.F."/>
            <person name="Oliveira U."/>
            <person name="Santos F.R."/>
            <person name="Vidigal T.H.D.A."/>
            <person name="Brescovit A.D."/>
            <person name="Santos A.J."/>
        </authorList>
    </citation>
    <scope>NUCLEOTIDE SEQUENCE [LARGE SCALE GENOMIC DNA]</scope>
</reference>
<feature type="region of interest" description="Disordered" evidence="1">
    <location>
        <begin position="360"/>
        <end position="424"/>
    </location>
</feature>
<feature type="compositionally biased region" description="Low complexity" evidence="1">
    <location>
        <begin position="379"/>
        <end position="393"/>
    </location>
</feature>
<feature type="region of interest" description="Disordered" evidence="1">
    <location>
        <begin position="39"/>
        <end position="275"/>
    </location>
</feature>
<feature type="compositionally biased region" description="Basic and acidic residues" evidence="1">
    <location>
        <begin position="74"/>
        <end position="110"/>
    </location>
</feature>
<feature type="compositionally biased region" description="Basic and acidic residues" evidence="1">
    <location>
        <begin position="203"/>
        <end position="225"/>
    </location>
</feature>
<proteinExistence type="predicted"/>
<evidence type="ECO:0000313" key="2">
    <source>
        <dbReference type="EMBL" id="CEH15744.1"/>
    </source>
</evidence>
<keyword evidence="3" id="KW-1185">Reference proteome</keyword>
<feature type="compositionally biased region" description="Basic and acidic residues" evidence="1">
    <location>
        <begin position="138"/>
        <end position="163"/>
    </location>
</feature>
<dbReference type="AlphaFoldDB" id="A0A0P1BHU2"/>
<feature type="region of interest" description="Disordered" evidence="1">
    <location>
        <begin position="786"/>
        <end position="833"/>
    </location>
</feature>
<evidence type="ECO:0000313" key="3">
    <source>
        <dbReference type="Proteomes" id="UP000054845"/>
    </source>
</evidence>
<feature type="compositionally biased region" description="Basic and acidic residues" evidence="1">
    <location>
        <begin position="395"/>
        <end position="405"/>
    </location>
</feature>
<protein>
    <submittedName>
        <fullName evidence="2">Uncharacterized protein</fullName>
    </submittedName>
</protein>
<feature type="compositionally biased region" description="Basic and acidic residues" evidence="1">
    <location>
        <begin position="533"/>
        <end position="544"/>
    </location>
</feature>
<feature type="compositionally biased region" description="Low complexity" evidence="1">
    <location>
        <begin position="786"/>
        <end position="806"/>
    </location>
</feature>
<feature type="region of interest" description="Disordered" evidence="1">
    <location>
        <begin position="532"/>
        <end position="567"/>
    </location>
</feature>
<dbReference type="OrthoDB" id="2434934at2759"/>
<evidence type="ECO:0000256" key="1">
    <source>
        <dbReference type="SAM" id="MobiDB-lite"/>
    </source>
</evidence>
<dbReference type="EMBL" id="CCYA01000272">
    <property type="protein sequence ID" value="CEH15744.1"/>
    <property type="molecule type" value="Genomic_DNA"/>
</dbReference>
<dbReference type="Proteomes" id="UP000054845">
    <property type="component" value="Unassembled WGS sequence"/>
</dbReference>
<feature type="region of interest" description="Disordered" evidence="1">
    <location>
        <begin position="1"/>
        <end position="23"/>
    </location>
</feature>
<feature type="region of interest" description="Disordered" evidence="1">
    <location>
        <begin position="741"/>
        <end position="770"/>
    </location>
</feature>
<accession>A0A0P1BHU2</accession>
<feature type="compositionally biased region" description="Low complexity" evidence="1">
    <location>
        <begin position="46"/>
        <end position="57"/>
    </location>
</feature>